<accession>A0A6J7URH9</accession>
<dbReference type="SUPFAM" id="SSF55718">
    <property type="entry name" value="SCP-like"/>
    <property type="match status" value="1"/>
</dbReference>
<dbReference type="InterPro" id="IPR036527">
    <property type="entry name" value="SCP2_sterol-bd_dom_sf"/>
</dbReference>
<dbReference type="AlphaFoldDB" id="A0A6J7URH9"/>
<reference evidence="1" key="1">
    <citation type="submission" date="2020-05" db="EMBL/GenBank/DDBJ databases">
        <authorList>
            <person name="Chiriac C."/>
            <person name="Salcher M."/>
            <person name="Ghai R."/>
            <person name="Kavagutti S V."/>
        </authorList>
    </citation>
    <scope>NUCLEOTIDE SEQUENCE</scope>
</reference>
<gene>
    <name evidence="1" type="ORF">UFOPK4347_01847</name>
</gene>
<protein>
    <submittedName>
        <fullName evidence="1">Unannotated protein</fullName>
    </submittedName>
</protein>
<proteinExistence type="predicted"/>
<dbReference type="EMBL" id="CAFBQU010000116">
    <property type="protein sequence ID" value="CAB5068553.1"/>
    <property type="molecule type" value="Genomic_DNA"/>
</dbReference>
<name>A0A6J7URH9_9ZZZZ</name>
<organism evidence="1">
    <name type="scientific">freshwater metagenome</name>
    <dbReference type="NCBI Taxonomy" id="449393"/>
    <lineage>
        <taxon>unclassified sequences</taxon>
        <taxon>metagenomes</taxon>
        <taxon>ecological metagenomes</taxon>
    </lineage>
</organism>
<evidence type="ECO:0000313" key="1">
    <source>
        <dbReference type="EMBL" id="CAB5068553.1"/>
    </source>
</evidence>
<sequence>MTSSIQYRIAKAKKEELVEGPDDAAVVVTLGAADIALDPNVAYMTGKLKAAGNTGVLLRALASGEIATALTALASRL</sequence>